<evidence type="ECO:0000256" key="1">
    <source>
        <dbReference type="ARBA" id="ARBA00001966"/>
    </source>
</evidence>
<dbReference type="GO" id="GO:0051539">
    <property type="term" value="F:4 iron, 4 sulfur cluster binding"/>
    <property type="evidence" value="ECO:0007669"/>
    <property type="project" value="UniProtKB-KW"/>
</dbReference>
<evidence type="ECO:0000256" key="4">
    <source>
        <dbReference type="ARBA" id="ARBA00006804"/>
    </source>
</evidence>
<evidence type="ECO:0000256" key="9">
    <source>
        <dbReference type="ARBA" id="ARBA00023004"/>
    </source>
</evidence>
<evidence type="ECO:0000256" key="2">
    <source>
        <dbReference type="ARBA" id="ARBA00003522"/>
    </source>
</evidence>
<keyword evidence="8" id="KW-0479">Metal-binding</keyword>
<dbReference type="CDD" id="cd01335">
    <property type="entry name" value="Radical_SAM"/>
    <property type="match status" value="1"/>
</dbReference>
<dbReference type="GO" id="GO:0032324">
    <property type="term" value="P:molybdopterin cofactor biosynthetic process"/>
    <property type="evidence" value="ECO:0007669"/>
    <property type="project" value="UniProtKB-ARBA"/>
</dbReference>
<dbReference type="PANTHER" id="PTHR43787">
    <property type="entry name" value="FEMO COFACTOR BIOSYNTHESIS PROTEIN NIFB-RELATED"/>
    <property type="match status" value="1"/>
</dbReference>
<keyword evidence="6" id="KW-0004">4Fe-4S</keyword>
<dbReference type="EMBL" id="BSDX01000001">
    <property type="protein sequence ID" value="GLI52922.1"/>
    <property type="molecule type" value="Genomic_DNA"/>
</dbReference>
<evidence type="ECO:0000256" key="6">
    <source>
        <dbReference type="ARBA" id="ARBA00022485"/>
    </source>
</evidence>
<dbReference type="SFLD" id="SFLDG01068">
    <property type="entry name" value="FeMo_cofactor_biosynthesis_pro"/>
    <property type="match status" value="1"/>
</dbReference>
<dbReference type="SMART" id="SM00729">
    <property type="entry name" value="Elp3"/>
    <property type="match status" value="1"/>
</dbReference>
<dbReference type="GO" id="GO:0016829">
    <property type="term" value="F:lyase activity"/>
    <property type="evidence" value="ECO:0007669"/>
    <property type="project" value="UniProtKB-KW"/>
</dbReference>
<keyword evidence="10" id="KW-0411">Iron-sulfur</keyword>
<evidence type="ECO:0000313" key="17">
    <source>
        <dbReference type="Proteomes" id="UP001144297"/>
    </source>
</evidence>
<gene>
    <name evidence="16" type="ORF">TISLANDTSLP1_06150</name>
</gene>
<evidence type="ECO:0000259" key="15">
    <source>
        <dbReference type="PROSITE" id="PS51918"/>
    </source>
</evidence>
<comment type="caution">
    <text evidence="16">The sequence shown here is derived from an EMBL/GenBank/DDBJ whole genome shotgun (WGS) entry which is preliminary data.</text>
</comment>
<evidence type="ECO:0000256" key="13">
    <source>
        <dbReference type="ARBA" id="ARBA00030926"/>
    </source>
</evidence>
<dbReference type="PROSITE" id="PS01305">
    <property type="entry name" value="MOAA_NIFB_PQQE"/>
    <property type="match status" value="1"/>
</dbReference>
<evidence type="ECO:0000313" key="16">
    <source>
        <dbReference type="EMBL" id="GLI52922.1"/>
    </source>
</evidence>
<dbReference type="PANTHER" id="PTHR43787:SF13">
    <property type="entry name" value="FEMO COFACTOR BIOSYNTHESIS PROTEIN NIFB"/>
    <property type="match status" value="1"/>
</dbReference>
<evidence type="ECO:0000256" key="7">
    <source>
        <dbReference type="ARBA" id="ARBA00022691"/>
    </source>
</evidence>
<dbReference type="InterPro" id="IPR006638">
    <property type="entry name" value="Elp3/MiaA/NifB-like_rSAM"/>
</dbReference>
<dbReference type="PROSITE" id="PS51918">
    <property type="entry name" value="RADICAL_SAM"/>
    <property type="match status" value="1"/>
</dbReference>
<dbReference type="AlphaFoldDB" id="A0A9W6LJQ3"/>
<comment type="pathway">
    <text evidence="3">Cofactor biosynthesis; Fe-Mo cofactor biosynthesis.</text>
</comment>
<organism evidence="16 17">
    <name type="scientific">Thermodesulfovibrio yellowstonii</name>
    <dbReference type="NCBI Taxonomy" id="28262"/>
    <lineage>
        <taxon>Bacteria</taxon>
        <taxon>Pseudomonadati</taxon>
        <taxon>Nitrospirota</taxon>
        <taxon>Thermodesulfovibrionia</taxon>
        <taxon>Thermodesulfovibrionales</taxon>
        <taxon>Thermodesulfovibrionaceae</taxon>
        <taxon>Thermodesulfovibrio</taxon>
    </lineage>
</organism>
<evidence type="ECO:0000256" key="3">
    <source>
        <dbReference type="ARBA" id="ARBA00005155"/>
    </source>
</evidence>
<dbReference type="SFLD" id="SFLDG01067">
    <property type="entry name" value="SPASM/twitch_domain_containing"/>
    <property type="match status" value="1"/>
</dbReference>
<dbReference type="InterPro" id="IPR000385">
    <property type="entry name" value="MoaA_NifB_PqqE_Fe-S-bd_CS"/>
</dbReference>
<keyword evidence="17" id="KW-1185">Reference proteome</keyword>
<comment type="similarity">
    <text evidence="4">Belongs to the radical SAM superfamily. NifB family.</text>
</comment>
<evidence type="ECO:0000256" key="5">
    <source>
        <dbReference type="ARBA" id="ARBA00021702"/>
    </source>
</evidence>
<evidence type="ECO:0000256" key="12">
    <source>
        <dbReference type="ARBA" id="ARBA00023239"/>
    </source>
</evidence>
<keyword evidence="11" id="KW-0535">Nitrogen fixation</keyword>
<dbReference type="SUPFAM" id="SSF102114">
    <property type="entry name" value="Radical SAM enzymes"/>
    <property type="match status" value="1"/>
</dbReference>
<keyword evidence="9" id="KW-0408">Iron</keyword>
<dbReference type="SFLD" id="SFLDS00029">
    <property type="entry name" value="Radical_SAM"/>
    <property type="match status" value="1"/>
</dbReference>
<keyword evidence="12" id="KW-0456">Lyase</keyword>
<dbReference type="Pfam" id="PF04055">
    <property type="entry name" value="Radical_SAM"/>
    <property type="match status" value="1"/>
</dbReference>
<dbReference type="GO" id="GO:0046872">
    <property type="term" value="F:metal ion binding"/>
    <property type="evidence" value="ECO:0007669"/>
    <property type="project" value="UniProtKB-KW"/>
</dbReference>
<keyword evidence="7" id="KW-0949">S-adenosyl-L-methionine</keyword>
<dbReference type="InterPro" id="IPR013785">
    <property type="entry name" value="Aldolase_TIM"/>
</dbReference>
<proteinExistence type="inferred from homology"/>
<name>A0A9W6LJQ3_9BACT</name>
<feature type="domain" description="Radical SAM core" evidence="15">
    <location>
        <begin position="22"/>
        <end position="260"/>
    </location>
</feature>
<accession>A0A9W6LJQ3</accession>
<evidence type="ECO:0000256" key="14">
    <source>
        <dbReference type="ARBA" id="ARBA00032102"/>
    </source>
</evidence>
<comment type="function">
    <text evidence="2">Involved in the biosynthesis of the iron-molybdenum cofactor (FeMo-co or M-cluster) found in the dinitrogenase enzyme of the nitrogenase complex in nitrogen-fixing microorganisms. NifB catalyzes the crucial step of radical SAM-dependent carbide insertion that occurs concomitant with the insertion of a 9th sulfur and the rearrangement/coupling of two [4Fe-4S] clusters into a [8Fe-9S-C] cluster, the precursor to the M-cluster.</text>
</comment>
<comment type="cofactor">
    <cofactor evidence="1">
        <name>[4Fe-4S] cluster</name>
        <dbReference type="ChEBI" id="CHEBI:49883"/>
    </cofactor>
</comment>
<evidence type="ECO:0000256" key="8">
    <source>
        <dbReference type="ARBA" id="ARBA00022723"/>
    </source>
</evidence>
<dbReference type="InterPro" id="IPR007197">
    <property type="entry name" value="rSAM"/>
</dbReference>
<sequence>MKKPSPEKGVLHKHPCFFEQAHGRYGRLHLPVAPICNISCNYCDRKYNCVNESRPGVSSRILTSIEALQRVIVATERERISVIGVAGPGEPLANESTFDFFKLVRQMFPEISLCLSTNGLLLPEKVEILQDLGIWTVTVTINAVTASTAEKIYAWILHNGKLMKGKEASECLLENQWKGVEILIKRGFYVKINSVLITGVNEKEIENIAKKAERCKVTVMNIIPLIPNGKMINLQEPSCQLIEQIRKVCEKYVRQIRHCRKCRADAFGSLEEDKDIELELINHALAFDYCESV</sequence>
<dbReference type="InterPro" id="IPR058240">
    <property type="entry name" value="rSAM_sf"/>
</dbReference>
<dbReference type="Gene3D" id="3.20.20.70">
    <property type="entry name" value="Aldolase class I"/>
    <property type="match status" value="1"/>
</dbReference>
<dbReference type="Proteomes" id="UP001144297">
    <property type="component" value="Unassembled WGS sequence"/>
</dbReference>
<dbReference type="SFLD" id="SFLDF00281">
    <property type="entry name" value="FeMo_cofactor_biosynthesis_pro"/>
    <property type="match status" value="1"/>
</dbReference>
<evidence type="ECO:0000256" key="11">
    <source>
        <dbReference type="ARBA" id="ARBA00023231"/>
    </source>
</evidence>
<reference evidence="16" key="1">
    <citation type="submission" date="2022-12" db="EMBL/GenBank/DDBJ databases">
        <title>Reference genome sequencing for broad-spectrum identification of bacterial and archaeal isolates by mass spectrometry.</title>
        <authorList>
            <person name="Sekiguchi Y."/>
            <person name="Tourlousse D.M."/>
        </authorList>
    </citation>
    <scope>NUCLEOTIDE SEQUENCE</scope>
    <source>
        <strain evidence="16">TSL-P1</strain>
    </source>
</reference>
<protein>
    <recommendedName>
        <fullName evidence="5">FeMo cofactor biosynthesis protein NifB</fullName>
    </recommendedName>
    <alternativeName>
        <fullName evidence="14">Nitrogenase cofactor maturase NifB</fullName>
    </alternativeName>
    <alternativeName>
        <fullName evidence="13">Radical SAM assemblase NifB</fullName>
    </alternativeName>
</protein>
<evidence type="ECO:0000256" key="10">
    <source>
        <dbReference type="ARBA" id="ARBA00023014"/>
    </source>
</evidence>